<dbReference type="AlphaFoldDB" id="A0A9P7N1F1"/>
<feature type="region of interest" description="Disordered" evidence="1">
    <location>
        <begin position="37"/>
        <end position="73"/>
    </location>
</feature>
<evidence type="ECO:0000313" key="3">
    <source>
        <dbReference type="Proteomes" id="UP000748025"/>
    </source>
</evidence>
<feature type="non-terminal residue" evidence="2">
    <location>
        <position position="1"/>
    </location>
</feature>
<feature type="non-terminal residue" evidence="2">
    <location>
        <position position="157"/>
    </location>
</feature>
<accession>A0A9P7N1F1</accession>
<comment type="caution">
    <text evidence="2">The sequence shown here is derived from an EMBL/GenBank/DDBJ whole genome shotgun (WGS) entry which is preliminary data.</text>
</comment>
<feature type="region of interest" description="Disordered" evidence="1">
    <location>
        <begin position="1"/>
        <end position="23"/>
    </location>
</feature>
<feature type="region of interest" description="Disordered" evidence="1">
    <location>
        <begin position="109"/>
        <end position="131"/>
    </location>
</feature>
<organism evidence="2 3">
    <name type="scientific">Claviceps pusilla</name>
    <dbReference type="NCBI Taxonomy" id="123648"/>
    <lineage>
        <taxon>Eukaryota</taxon>
        <taxon>Fungi</taxon>
        <taxon>Dikarya</taxon>
        <taxon>Ascomycota</taxon>
        <taxon>Pezizomycotina</taxon>
        <taxon>Sordariomycetes</taxon>
        <taxon>Hypocreomycetidae</taxon>
        <taxon>Hypocreales</taxon>
        <taxon>Clavicipitaceae</taxon>
        <taxon>Claviceps</taxon>
    </lineage>
</organism>
<name>A0A9P7N1F1_9HYPO</name>
<keyword evidence="3" id="KW-1185">Reference proteome</keyword>
<evidence type="ECO:0000256" key="1">
    <source>
        <dbReference type="SAM" id="MobiDB-lite"/>
    </source>
</evidence>
<gene>
    <name evidence="2" type="ORF">E4U43_006874</name>
</gene>
<dbReference type="EMBL" id="SRPW01004933">
    <property type="protein sequence ID" value="KAG5979516.1"/>
    <property type="molecule type" value="Genomic_DNA"/>
</dbReference>
<sequence>DPAVQTSSSAASSAFHMSAPDTDDRETFQRLLRRFHEVRTVSSSRHRHASFGYDSAASSSRQRALPPPPPIAEEDECPVCHHELPARSLPDFESLREAHVNACVLAHSTYGSPRRPQGEDPSAPAAPPRRSGMYAYSATEKDCVDDAECTICLEEFI</sequence>
<protein>
    <submittedName>
        <fullName evidence="2">Uncharacterized protein</fullName>
    </submittedName>
</protein>
<evidence type="ECO:0000313" key="2">
    <source>
        <dbReference type="EMBL" id="KAG5979516.1"/>
    </source>
</evidence>
<dbReference type="Proteomes" id="UP000748025">
    <property type="component" value="Unassembled WGS sequence"/>
</dbReference>
<reference evidence="2" key="1">
    <citation type="journal article" date="2020" name="bioRxiv">
        <title>Whole genome comparisons of ergot fungi reveals the divergence and evolution of species within the genus Claviceps are the result of varying mechanisms driving genome evolution and host range expansion.</title>
        <authorList>
            <person name="Wyka S.A."/>
            <person name="Mondo S.J."/>
            <person name="Liu M."/>
            <person name="Dettman J."/>
            <person name="Nalam V."/>
            <person name="Broders K.D."/>
        </authorList>
    </citation>
    <scope>NUCLEOTIDE SEQUENCE</scope>
    <source>
        <strain evidence="2">CCC 602</strain>
    </source>
</reference>
<dbReference type="OrthoDB" id="660555at2759"/>
<proteinExistence type="predicted"/>